<comment type="subunit">
    <text evidence="10">Forms a cyclic heterotetrameric complex composed of two molecules of XerC and two molecules of XerD.</text>
</comment>
<dbReference type="Pfam" id="PF02899">
    <property type="entry name" value="Phage_int_SAM_1"/>
    <property type="match status" value="1"/>
</dbReference>
<evidence type="ECO:0000313" key="15">
    <source>
        <dbReference type="Proteomes" id="UP000680279"/>
    </source>
</evidence>
<dbReference type="NCBIfam" id="NF040815">
    <property type="entry name" value="recomb_XerA_Arch"/>
    <property type="match status" value="1"/>
</dbReference>
<dbReference type="CDD" id="cd00798">
    <property type="entry name" value="INT_XerDC_C"/>
    <property type="match status" value="1"/>
</dbReference>
<organism evidence="14 15">
    <name type="scientific">Siminovitchia fordii</name>
    <dbReference type="NCBI Taxonomy" id="254759"/>
    <lineage>
        <taxon>Bacteria</taxon>
        <taxon>Bacillati</taxon>
        <taxon>Bacillota</taxon>
        <taxon>Bacilli</taxon>
        <taxon>Bacillales</taxon>
        <taxon>Bacillaceae</taxon>
        <taxon>Siminovitchia</taxon>
    </lineage>
</organism>
<evidence type="ECO:0000256" key="3">
    <source>
        <dbReference type="ARBA" id="ARBA00022490"/>
    </source>
</evidence>
<keyword evidence="6 10" id="KW-0229">DNA integration</keyword>
<feature type="active site" evidence="10">
    <location>
        <position position="271"/>
    </location>
</feature>
<dbReference type="PROSITE" id="PS51898">
    <property type="entry name" value="TYR_RECOMBINASE"/>
    <property type="match status" value="1"/>
</dbReference>
<dbReference type="InterPro" id="IPR044068">
    <property type="entry name" value="CB"/>
</dbReference>
<evidence type="ECO:0000313" key="14">
    <source>
        <dbReference type="EMBL" id="GIN18953.1"/>
    </source>
</evidence>
<keyword evidence="7 10" id="KW-0238">DNA-binding</keyword>
<dbReference type="SUPFAM" id="SSF56349">
    <property type="entry name" value="DNA breaking-rejoining enzymes"/>
    <property type="match status" value="1"/>
</dbReference>
<dbReference type="Proteomes" id="UP000680279">
    <property type="component" value="Unassembled WGS sequence"/>
</dbReference>
<dbReference type="RefSeq" id="WP_018705149.1">
    <property type="nucleotide sequence ID" value="NZ_BOQT01000001.1"/>
</dbReference>
<feature type="active site" evidence="10">
    <location>
        <position position="150"/>
    </location>
</feature>
<dbReference type="InterPro" id="IPR013762">
    <property type="entry name" value="Integrase-like_cat_sf"/>
</dbReference>
<evidence type="ECO:0000256" key="10">
    <source>
        <dbReference type="HAMAP-Rule" id="MF_01808"/>
    </source>
</evidence>
<dbReference type="EMBL" id="BOQT01000001">
    <property type="protein sequence ID" value="GIN18953.1"/>
    <property type="molecule type" value="Genomic_DNA"/>
</dbReference>
<name>A0ABQ4JZI2_9BACI</name>
<feature type="domain" description="Core-binding (CB)" evidence="13">
    <location>
        <begin position="3"/>
        <end position="89"/>
    </location>
</feature>
<dbReference type="InterPro" id="IPR023009">
    <property type="entry name" value="Tyrosine_recombinase_XerC/XerD"/>
</dbReference>
<keyword evidence="4 10" id="KW-0132">Cell division</keyword>
<comment type="caution">
    <text evidence="14">The sequence shown here is derived from an EMBL/GenBank/DDBJ whole genome shotgun (WGS) entry which is preliminary data.</text>
</comment>
<evidence type="ECO:0000256" key="4">
    <source>
        <dbReference type="ARBA" id="ARBA00022618"/>
    </source>
</evidence>
<dbReference type="PANTHER" id="PTHR30349:SF77">
    <property type="entry name" value="TYROSINE RECOMBINASE XERC"/>
    <property type="match status" value="1"/>
</dbReference>
<dbReference type="NCBIfam" id="TIGR02224">
    <property type="entry name" value="recomb_XerC"/>
    <property type="match status" value="1"/>
</dbReference>
<feature type="domain" description="Tyr recombinase" evidence="12">
    <location>
        <begin position="110"/>
        <end position="293"/>
    </location>
</feature>
<proteinExistence type="inferred from homology"/>
<dbReference type="HAMAP" id="MF_01808">
    <property type="entry name" value="Recomb_XerC_XerD"/>
    <property type="match status" value="1"/>
</dbReference>
<dbReference type="PROSITE" id="PS51900">
    <property type="entry name" value="CB"/>
    <property type="match status" value="1"/>
</dbReference>
<dbReference type="InterPro" id="IPR002104">
    <property type="entry name" value="Integrase_catalytic"/>
</dbReference>
<dbReference type="Gene3D" id="1.10.443.10">
    <property type="entry name" value="Intergrase catalytic core"/>
    <property type="match status" value="1"/>
</dbReference>
<dbReference type="InterPro" id="IPR011931">
    <property type="entry name" value="Recomb_XerC"/>
</dbReference>
<evidence type="ECO:0000256" key="8">
    <source>
        <dbReference type="ARBA" id="ARBA00023172"/>
    </source>
</evidence>
<evidence type="ECO:0000256" key="2">
    <source>
        <dbReference type="ARBA" id="ARBA00006657"/>
    </source>
</evidence>
<comment type="subcellular location">
    <subcellularLocation>
        <location evidence="1 10">Cytoplasm</location>
    </subcellularLocation>
</comment>
<keyword evidence="5 10" id="KW-0159">Chromosome partition</keyword>
<keyword evidence="9 10" id="KW-0131">Cell cycle</keyword>
<dbReference type="NCBIfam" id="NF001399">
    <property type="entry name" value="PRK00283.1"/>
    <property type="match status" value="1"/>
</dbReference>
<evidence type="ECO:0000256" key="6">
    <source>
        <dbReference type="ARBA" id="ARBA00022908"/>
    </source>
</evidence>
<dbReference type="PANTHER" id="PTHR30349">
    <property type="entry name" value="PHAGE INTEGRASE-RELATED"/>
    <property type="match status" value="1"/>
</dbReference>
<keyword evidence="15" id="KW-1185">Reference proteome</keyword>
<dbReference type="Gene3D" id="1.10.150.130">
    <property type="match status" value="1"/>
</dbReference>
<dbReference type="InterPro" id="IPR011010">
    <property type="entry name" value="DNA_brk_join_enz"/>
</dbReference>
<reference evidence="14 15" key="1">
    <citation type="submission" date="2021-03" db="EMBL/GenBank/DDBJ databases">
        <title>Antimicrobial resistance genes in bacteria isolated from Japanese honey, and their potential for conferring macrolide and lincosamide resistance in the American foulbrood pathogen Paenibacillus larvae.</title>
        <authorList>
            <person name="Okamoto M."/>
            <person name="Kumagai M."/>
            <person name="Kanamori H."/>
            <person name="Takamatsu D."/>
        </authorList>
    </citation>
    <scope>NUCLEOTIDE SEQUENCE [LARGE SCALE GENOMIC DNA]</scope>
    <source>
        <strain evidence="14 15">J1TS3</strain>
    </source>
</reference>
<protein>
    <recommendedName>
        <fullName evidence="10 11">Tyrosine recombinase XerC</fullName>
    </recommendedName>
</protein>
<evidence type="ECO:0000256" key="11">
    <source>
        <dbReference type="NCBIfam" id="TIGR02224"/>
    </source>
</evidence>
<gene>
    <name evidence="14" type="primary">xerD_1</name>
    <name evidence="10" type="synonym">xerC</name>
    <name evidence="14" type="ORF">J1TS3_00870</name>
</gene>
<dbReference type="Pfam" id="PF00589">
    <property type="entry name" value="Phage_integrase"/>
    <property type="match status" value="1"/>
</dbReference>
<keyword evidence="8 10" id="KW-0233">DNA recombination</keyword>
<dbReference type="InterPro" id="IPR010998">
    <property type="entry name" value="Integrase_recombinase_N"/>
</dbReference>
<feature type="active site" evidence="10">
    <location>
        <position position="245"/>
    </location>
</feature>
<comment type="similarity">
    <text evidence="2 10">Belongs to the 'phage' integrase family. XerC subfamily.</text>
</comment>
<dbReference type="InterPro" id="IPR050090">
    <property type="entry name" value="Tyrosine_recombinase_XerCD"/>
</dbReference>
<accession>A0ABQ4JZI2</accession>
<dbReference type="InterPro" id="IPR004107">
    <property type="entry name" value="Integrase_SAM-like_N"/>
</dbReference>
<evidence type="ECO:0000256" key="1">
    <source>
        <dbReference type="ARBA" id="ARBA00004496"/>
    </source>
</evidence>
<keyword evidence="3 10" id="KW-0963">Cytoplasm</keyword>
<evidence type="ECO:0000259" key="13">
    <source>
        <dbReference type="PROSITE" id="PS51900"/>
    </source>
</evidence>
<evidence type="ECO:0000256" key="7">
    <source>
        <dbReference type="ARBA" id="ARBA00023125"/>
    </source>
</evidence>
<evidence type="ECO:0000259" key="12">
    <source>
        <dbReference type="PROSITE" id="PS51898"/>
    </source>
</evidence>
<feature type="active site" evidence="10">
    <location>
        <position position="248"/>
    </location>
</feature>
<feature type="active site" evidence="10">
    <location>
        <position position="174"/>
    </location>
</feature>
<feature type="active site" description="O-(3'-phospho-DNA)-tyrosine intermediate" evidence="10">
    <location>
        <position position="280"/>
    </location>
</feature>
<evidence type="ECO:0000256" key="9">
    <source>
        <dbReference type="ARBA" id="ARBA00023306"/>
    </source>
</evidence>
<comment type="function">
    <text evidence="10">Site-specific tyrosine recombinase, which acts by catalyzing the cutting and rejoining of the recombining DNA molecules. The XerC-XerD complex is essential to convert dimers of the bacterial chromosome into monomers to permit their segregation at cell division. It also contributes to the segregational stability of plasmids.</text>
</comment>
<sequence length="299" mass="34718">MKENLALAMNRFLEYLQIEKNYSSYTVEFYKKDIEHFSLFMQEQSIATFNDVKYFDARLYVSSLYERHYARTSAARKISSLRSFFKFLLREKIVDENPFILVIQPKKGVRLPSFLYEEEMEQLFSSCDDRTPLGKRNLALMELLYATGIRVSECANIQLDDVDFDLSTILVKGKGKRERYVPFGIFASQALESYINGARSLLFDRSDHRNLFVNARGGPLTARGIRHVLNEVMKKASLSGKIHPHMFRHSFATHMLNNGADMRTVQELLGHTHLSSTQVYTHVTKEHLRKTYINSHPRA</sequence>
<evidence type="ECO:0000256" key="5">
    <source>
        <dbReference type="ARBA" id="ARBA00022829"/>
    </source>
</evidence>